<sequence>MVSPVGEEHPEASVLSLEKSFPRRLDRRLGVRSVVGAQRRLCSASVKRRGRPHQCVSHIRSGCGAVSIRGAAHEAQHVCSAALTDRSGRSFVGLPHPIYGCEYGTEDLSHARASSRRGYGLAGPMVMAPFQGSILEDFLRQQKIKRSCQWVHRYRPRPS</sequence>
<protein>
    <submittedName>
        <fullName evidence="1">Uncharacterized protein</fullName>
    </submittedName>
</protein>
<gene>
    <name evidence="1" type="ORF">EVAR_21696_1</name>
</gene>
<keyword evidence="2" id="KW-1185">Reference proteome</keyword>
<comment type="caution">
    <text evidence="1">The sequence shown here is derived from an EMBL/GenBank/DDBJ whole genome shotgun (WGS) entry which is preliminary data.</text>
</comment>
<evidence type="ECO:0000313" key="2">
    <source>
        <dbReference type="Proteomes" id="UP000299102"/>
    </source>
</evidence>
<dbReference type="Proteomes" id="UP000299102">
    <property type="component" value="Unassembled WGS sequence"/>
</dbReference>
<dbReference type="EMBL" id="BGZK01000486">
    <property type="protein sequence ID" value="GBP46541.1"/>
    <property type="molecule type" value="Genomic_DNA"/>
</dbReference>
<dbReference type="AlphaFoldDB" id="A0A4C1W644"/>
<evidence type="ECO:0000313" key="1">
    <source>
        <dbReference type="EMBL" id="GBP46541.1"/>
    </source>
</evidence>
<proteinExistence type="predicted"/>
<accession>A0A4C1W644</accession>
<organism evidence="1 2">
    <name type="scientific">Eumeta variegata</name>
    <name type="common">Bagworm moth</name>
    <name type="synonym">Eumeta japonica</name>
    <dbReference type="NCBI Taxonomy" id="151549"/>
    <lineage>
        <taxon>Eukaryota</taxon>
        <taxon>Metazoa</taxon>
        <taxon>Ecdysozoa</taxon>
        <taxon>Arthropoda</taxon>
        <taxon>Hexapoda</taxon>
        <taxon>Insecta</taxon>
        <taxon>Pterygota</taxon>
        <taxon>Neoptera</taxon>
        <taxon>Endopterygota</taxon>
        <taxon>Lepidoptera</taxon>
        <taxon>Glossata</taxon>
        <taxon>Ditrysia</taxon>
        <taxon>Tineoidea</taxon>
        <taxon>Psychidae</taxon>
        <taxon>Oiketicinae</taxon>
        <taxon>Eumeta</taxon>
    </lineage>
</organism>
<reference evidence="1 2" key="1">
    <citation type="journal article" date="2019" name="Commun. Biol.">
        <title>The bagworm genome reveals a unique fibroin gene that provides high tensile strength.</title>
        <authorList>
            <person name="Kono N."/>
            <person name="Nakamura H."/>
            <person name="Ohtoshi R."/>
            <person name="Tomita M."/>
            <person name="Numata K."/>
            <person name="Arakawa K."/>
        </authorList>
    </citation>
    <scope>NUCLEOTIDE SEQUENCE [LARGE SCALE GENOMIC DNA]</scope>
</reference>
<name>A0A4C1W644_EUMVA</name>